<dbReference type="InterPro" id="IPR019819">
    <property type="entry name" value="Carboxylesterase_B_CS"/>
</dbReference>
<accession>A0A8J6BKL6</accession>
<evidence type="ECO:0000259" key="4">
    <source>
        <dbReference type="Pfam" id="PF00135"/>
    </source>
</evidence>
<protein>
    <recommendedName>
        <fullName evidence="3">Carboxylic ester hydrolase</fullName>
        <ecNumber evidence="3">3.1.1.-</ecNumber>
    </recommendedName>
</protein>
<comment type="similarity">
    <text evidence="1 3">Belongs to the type-B carboxylesterase/lipase family.</text>
</comment>
<reference evidence="5" key="1">
    <citation type="thesis" date="2020" institute="ProQuest LLC" country="789 East Eisenhower Parkway, Ann Arbor, MI, USA">
        <title>Comparative Genomics and Chromosome Evolution.</title>
        <authorList>
            <person name="Mudd A.B."/>
        </authorList>
    </citation>
    <scope>NUCLEOTIDE SEQUENCE</scope>
    <source>
        <strain evidence="5">HN-11 Male</strain>
        <tissue evidence="5">Kidney and liver</tissue>
    </source>
</reference>
<dbReference type="PROSITE" id="PS00941">
    <property type="entry name" value="CARBOXYLESTERASE_B_2"/>
    <property type="match status" value="1"/>
</dbReference>
<proteinExistence type="inferred from homology"/>
<evidence type="ECO:0000313" key="6">
    <source>
        <dbReference type="Proteomes" id="UP000770717"/>
    </source>
</evidence>
<sequence length="471" mass="52073">MCLQEDVMSEMVEGYFQSSFRMPPSSEDCLYLNVFTPSDRDPKSKLPVMTFIHGGGLVMGSASMYDGSALSALEDVVAVSIQYRLGIVGFFGTTDEQLRGNYGLRDQVAALQWIQENIAAFGGDPSSVTIFGESAGAISVSALVLSPLSKGLFHRAIAQSGAVTMPDFVASKSEDLIQHQNVVAEISGCDLASIADCLKKKSEEELLVIAEAMGIMPVPVRVDGVFLPKSVEEMLADKEINKVPIIIGMNNHEFGWMAPLMYNITGLSEGMTREAMNSNLQKLHIVAPNPKAISFLIDEYLGDIDDPLEIRNRFLDLCGDRIFLIPALRIAKHHRDAGLPVYMYEYQHPPSLLAHVRGDFVKADHTDELLFLFGGPFLRDGVLYAGPATDAEKAMSRNMMRYWANFARTGDPNCPGLTTWPPYGADERYLEINLKQKASSKLKEEKFKFWTEILPEKIRSLAEDGSDHSEL</sequence>
<evidence type="ECO:0000313" key="5">
    <source>
        <dbReference type="EMBL" id="KAG9465380.1"/>
    </source>
</evidence>
<dbReference type="EC" id="3.1.1.-" evidence="3"/>
<evidence type="ECO:0000256" key="3">
    <source>
        <dbReference type="RuleBase" id="RU361235"/>
    </source>
</evidence>
<dbReference type="OrthoDB" id="3200163at2759"/>
<dbReference type="CDD" id="cd00312">
    <property type="entry name" value="Esterase_lipase"/>
    <property type="match status" value="1"/>
</dbReference>
<gene>
    <name evidence="5" type="ORF">GDO78_018415</name>
</gene>
<evidence type="ECO:0000256" key="2">
    <source>
        <dbReference type="ARBA" id="ARBA00022801"/>
    </source>
</evidence>
<dbReference type="InterPro" id="IPR029058">
    <property type="entry name" value="AB_hydrolase_fold"/>
</dbReference>
<evidence type="ECO:0000256" key="1">
    <source>
        <dbReference type="ARBA" id="ARBA00005964"/>
    </source>
</evidence>
<organism evidence="5 6">
    <name type="scientific">Eleutherodactylus coqui</name>
    <name type="common">Puerto Rican coqui</name>
    <dbReference type="NCBI Taxonomy" id="57060"/>
    <lineage>
        <taxon>Eukaryota</taxon>
        <taxon>Metazoa</taxon>
        <taxon>Chordata</taxon>
        <taxon>Craniata</taxon>
        <taxon>Vertebrata</taxon>
        <taxon>Euteleostomi</taxon>
        <taxon>Amphibia</taxon>
        <taxon>Batrachia</taxon>
        <taxon>Anura</taxon>
        <taxon>Neobatrachia</taxon>
        <taxon>Hyloidea</taxon>
        <taxon>Eleutherodactylidae</taxon>
        <taxon>Eleutherodactylinae</taxon>
        <taxon>Eleutherodactylus</taxon>
        <taxon>Eleutherodactylus</taxon>
    </lineage>
</organism>
<name>A0A8J6BKL6_ELECQ</name>
<dbReference type="Proteomes" id="UP000770717">
    <property type="component" value="Unassembled WGS sequence"/>
</dbReference>
<dbReference type="InterPro" id="IPR019826">
    <property type="entry name" value="Carboxylesterase_B_AS"/>
</dbReference>
<keyword evidence="6" id="KW-1185">Reference proteome</keyword>
<dbReference type="Pfam" id="PF00135">
    <property type="entry name" value="COesterase"/>
    <property type="match status" value="1"/>
</dbReference>
<feature type="domain" description="Carboxylesterase type B" evidence="4">
    <location>
        <begin position="1"/>
        <end position="450"/>
    </location>
</feature>
<dbReference type="PANTHER" id="PTHR11559">
    <property type="entry name" value="CARBOXYLESTERASE"/>
    <property type="match status" value="1"/>
</dbReference>
<dbReference type="PROSITE" id="PS00122">
    <property type="entry name" value="CARBOXYLESTERASE_B_1"/>
    <property type="match status" value="1"/>
</dbReference>
<dbReference type="InterPro" id="IPR002018">
    <property type="entry name" value="CarbesteraseB"/>
</dbReference>
<dbReference type="AlphaFoldDB" id="A0A8J6BKL6"/>
<keyword evidence="2 3" id="KW-0378">Hydrolase</keyword>
<dbReference type="InterPro" id="IPR050309">
    <property type="entry name" value="Type-B_Carboxylest/Lipase"/>
</dbReference>
<dbReference type="GO" id="GO:0016787">
    <property type="term" value="F:hydrolase activity"/>
    <property type="evidence" value="ECO:0007669"/>
    <property type="project" value="UniProtKB-KW"/>
</dbReference>
<dbReference type="FunFam" id="3.40.50.1820:FF:000128">
    <property type="entry name" value="Carboxylic ester hydrolase"/>
    <property type="match status" value="1"/>
</dbReference>
<dbReference type="EMBL" id="WNTK01003104">
    <property type="protein sequence ID" value="KAG9465380.1"/>
    <property type="molecule type" value="Genomic_DNA"/>
</dbReference>
<comment type="caution">
    <text evidence="5">The sequence shown here is derived from an EMBL/GenBank/DDBJ whole genome shotgun (WGS) entry which is preliminary data.</text>
</comment>
<dbReference type="Gene3D" id="3.40.50.1820">
    <property type="entry name" value="alpha/beta hydrolase"/>
    <property type="match status" value="1"/>
</dbReference>
<dbReference type="SUPFAM" id="SSF53474">
    <property type="entry name" value="alpha/beta-Hydrolases"/>
    <property type="match status" value="1"/>
</dbReference>